<organism evidence="17 18">
    <name type="scientific">Candidatus Desulfatifera sulfidica</name>
    <dbReference type="NCBI Taxonomy" id="2841691"/>
    <lineage>
        <taxon>Bacteria</taxon>
        <taxon>Pseudomonadati</taxon>
        <taxon>Thermodesulfobacteriota</taxon>
        <taxon>Desulfobulbia</taxon>
        <taxon>Desulfobulbales</taxon>
        <taxon>Desulfobulbaceae</taxon>
        <taxon>Candidatus Desulfatifera</taxon>
    </lineage>
</organism>
<comment type="pathway">
    <text evidence="3">Carbohydrate biosynthesis; gluconeogenesis.</text>
</comment>
<evidence type="ECO:0000256" key="3">
    <source>
        <dbReference type="ARBA" id="ARBA00004742"/>
    </source>
</evidence>
<protein>
    <recommendedName>
        <fullName evidence="6">Phosphoenolpyruvate synthase</fullName>
        <ecNumber evidence="5">2.7.9.2</ecNumber>
    </recommendedName>
    <alternativeName>
        <fullName evidence="13">Pyruvate, water dikinase</fullName>
    </alternativeName>
</protein>
<comment type="similarity">
    <text evidence="4">Belongs to the PEP-utilizing enzyme family.</text>
</comment>
<reference evidence="17 18" key="1">
    <citation type="submission" date="2020-08" db="EMBL/GenBank/DDBJ databases">
        <title>Bridging the membrane lipid divide: bacteria of the FCB group superphylum have the potential to synthesize archaeal ether lipids.</title>
        <authorList>
            <person name="Villanueva L."/>
            <person name="Von Meijenfeldt F.A.B."/>
            <person name="Westbye A.B."/>
            <person name="Yadav S."/>
            <person name="Hopmans E.C."/>
            <person name="Dutilh B.E."/>
            <person name="Sinninghe Damste J.S."/>
        </authorList>
    </citation>
    <scope>NUCLEOTIDE SEQUENCE [LARGE SCALE GENOMIC DNA]</scope>
    <source>
        <strain evidence="17">NIOZ-UU81</strain>
    </source>
</reference>
<dbReference type="SUPFAM" id="SSF52009">
    <property type="entry name" value="Phosphohistidine domain"/>
    <property type="match status" value="1"/>
</dbReference>
<dbReference type="UniPathway" id="UPA00138"/>
<accession>A0A8J6NC71</accession>
<evidence type="ECO:0000256" key="5">
    <source>
        <dbReference type="ARBA" id="ARBA00011996"/>
    </source>
</evidence>
<dbReference type="EC" id="2.7.9.2" evidence="5"/>
<comment type="catalytic activity">
    <reaction evidence="14">
        <text>pyruvate + ATP + H2O = phosphoenolpyruvate + AMP + phosphate + 2 H(+)</text>
        <dbReference type="Rhea" id="RHEA:11364"/>
        <dbReference type="ChEBI" id="CHEBI:15361"/>
        <dbReference type="ChEBI" id="CHEBI:15377"/>
        <dbReference type="ChEBI" id="CHEBI:15378"/>
        <dbReference type="ChEBI" id="CHEBI:30616"/>
        <dbReference type="ChEBI" id="CHEBI:43474"/>
        <dbReference type="ChEBI" id="CHEBI:58702"/>
        <dbReference type="ChEBI" id="CHEBI:456215"/>
        <dbReference type="EC" id="2.7.9.2"/>
    </reaction>
</comment>
<keyword evidence="11" id="KW-0067">ATP-binding</keyword>
<keyword evidence="10" id="KW-0418">Kinase</keyword>
<dbReference type="PANTHER" id="PTHR43030:SF1">
    <property type="entry name" value="PHOSPHOENOLPYRUVATE SYNTHASE"/>
    <property type="match status" value="1"/>
</dbReference>
<evidence type="ECO:0000256" key="2">
    <source>
        <dbReference type="ARBA" id="ARBA00002988"/>
    </source>
</evidence>
<evidence type="ECO:0000313" key="18">
    <source>
        <dbReference type="Proteomes" id="UP000599024"/>
    </source>
</evidence>
<evidence type="ECO:0000256" key="13">
    <source>
        <dbReference type="ARBA" id="ARBA00033470"/>
    </source>
</evidence>
<keyword evidence="7" id="KW-0808">Transferase</keyword>
<dbReference type="InterPro" id="IPR002192">
    <property type="entry name" value="PPDK_AMP/ATP-bd"/>
</dbReference>
<evidence type="ECO:0000256" key="10">
    <source>
        <dbReference type="ARBA" id="ARBA00022777"/>
    </source>
</evidence>
<keyword evidence="12" id="KW-0460">Magnesium</keyword>
<dbReference type="InterPro" id="IPR013815">
    <property type="entry name" value="ATP_grasp_subdomain_1"/>
</dbReference>
<sequence>MFSSKLFTYWTYRVFSPGTVLRATYESFQELLTHDGRSHELMAELETLYYQGHKEDFSRIAIRYDDFSASVGRMVSCLECMAPGSFVDLRDYYRKFDFYCRFLLAPPQVLTAPPFVVALDTSDPQLVGGKAANLIRLKEDIGVSVPSGFVVTTNGFQYLLEYNNLRKTINSLLAELDSGDSGELARISSALVHLIKSADLPPEIHEEMAAAYVHLCLERGEKPLLAVRSSAVSEDGECSFAGQYLTLLEVEGDDLAAAYLTVLAGKYSPEALAYRIHSGLSDEETPMAVLVLEMVPAVVSGVVYTADPGCGQEDEIFIHATQGLGEDLVSGRVVPEVYTLGRADGRVIARKQLQGTRPLLSDVQLARMAGLVRMVVNHFGVPQDIEWAYAPDGELLFLQARPLEIQTRLEENPIALEPVELSQEPLIQGGTMAAPGLACGLTWVVDADHPAEQVPAGALLVVRETLPSLVRVLDRVSGVLAELGSSAGHFATVCREFGVPLLLGLESKLQVTEQNQLLTLDATGHRVYEGDVRSQLPEPVDVSRGQNLPYYRKLRALLDFVTPLRLINPQADDFVAGSCRSLHDIIRFSHEWAVRLMFTAGDRIGGRSRGRKKLRSSLPLDVFLVDVGGGLDEGGQTEAEVDLGQVRSLPFLALWKGLNDPSVRWQDRSHFDWKSFDEVALAGGVASGKSAQLASYAVLGAEYVNLNMRFGYHFTLVDAMCGEREGANYCQFRFAGGGGDFSGRALRILFVTEILQRSGFQVDGRGDLLDARLSGLNRVDMEAALILLGRLLGATKLMDMALDSEETVVAHVKAFLAGQSHFLGDEE</sequence>
<dbReference type="Proteomes" id="UP000599024">
    <property type="component" value="Unassembled WGS sequence"/>
</dbReference>
<evidence type="ECO:0000259" key="16">
    <source>
        <dbReference type="Pfam" id="PF01326"/>
    </source>
</evidence>
<evidence type="ECO:0000256" key="1">
    <source>
        <dbReference type="ARBA" id="ARBA00001946"/>
    </source>
</evidence>
<name>A0A8J6NC71_9BACT</name>
<comment type="cofactor">
    <cofactor evidence="1">
        <name>Mg(2+)</name>
        <dbReference type="ChEBI" id="CHEBI:18420"/>
    </cofactor>
</comment>
<evidence type="ECO:0000256" key="11">
    <source>
        <dbReference type="ARBA" id="ARBA00022840"/>
    </source>
</evidence>
<evidence type="ECO:0000256" key="9">
    <source>
        <dbReference type="ARBA" id="ARBA00022741"/>
    </source>
</evidence>
<evidence type="ECO:0000256" key="7">
    <source>
        <dbReference type="ARBA" id="ARBA00022679"/>
    </source>
</evidence>
<dbReference type="Pfam" id="PF00391">
    <property type="entry name" value="PEP-utilizers"/>
    <property type="match status" value="1"/>
</dbReference>
<dbReference type="Gene3D" id="3.30.470.20">
    <property type="entry name" value="ATP-grasp fold, B domain"/>
    <property type="match status" value="2"/>
</dbReference>
<evidence type="ECO:0000256" key="8">
    <source>
        <dbReference type="ARBA" id="ARBA00022723"/>
    </source>
</evidence>
<dbReference type="GO" id="GO:0008986">
    <property type="term" value="F:pyruvate, water dikinase activity"/>
    <property type="evidence" value="ECO:0007669"/>
    <property type="project" value="UniProtKB-EC"/>
</dbReference>
<dbReference type="AlphaFoldDB" id="A0A8J6NC71"/>
<dbReference type="Pfam" id="PF01326">
    <property type="entry name" value="PPDK_N"/>
    <property type="match status" value="1"/>
</dbReference>
<dbReference type="SUPFAM" id="SSF56059">
    <property type="entry name" value="Glutathione synthetase ATP-binding domain-like"/>
    <property type="match status" value="1"/>
</dbReference>
<evidence type="ECO:0000256" key="4">
    <source>
        <dbReference type="ARBA" id="ARBA00007837"/>
    </source>
</evidence>
<comment type="caution">
    <text evidence="17">The sequence shown here is derived from an EMBL/GenBank/DDBJ whole genome shotgun (WGS) entry which is preliminary data.</text>
</comment>
<dbReference type="PANTHER" id="PTHR43030">
    <property type="entry name" value="PHOSPHOENOLPYRUVATE SYNTHASE"/>
    <property type="match status" value="1"/>
</dbReference>
<proteinExistence type="inferred from homology"/>
<comment type="function">
    <text evidence="2">Catalyzes the phosphorylation of pyruvate to phosphoenolpyruvate.</text>
</comment>
<evidence type="ECO:0000256" key="14">
    <source>
        <dbReference type="ARBA" id="ARBA00047700"/>
    </source>
</evidence>
<evidence type="ECO:0000259" key="15">
    <source>
        <dbReference type="Pfam" id="PF00391"/>
    </source>
</evidence>
<feature type="domain" description="PEP-utilising enzyme mobile" evidence="15">
    <location>
        <begin position="455"/>
        <end position="523"/>
    </location>
</feature>
<dbReference type="Gene3D" id="3.30.1490.20">
    <property type="entry name" value="ATP-grasp fold, A domain"/>
    <property type="match status" value="1"/>
</dbReference>
<dbReference type="GO" id="GO:0005524">
    <property type="term" value="F:ATP binding"/>
    <property type="evidence" value="ECO:0007669"/>
    <property type="project" value="UniProtKB-KW"/>
</dbReference>
<dbReference type="GO" id="GO:0046872">
    <property type="term" value="F:metal ion binding"/>
    <property type="evidence" value="ECO:0007669"/>
    <property type="project" value="UniProtKB-KW"/>
</dbReference>
<evidence type="ECO:0000256" key="6">
    <source>
        <dbReference type="ARBA" id="ARBA00021623"/>
    </source>
</evidence>
<keyword evidence="8" id="KW-0479">Metal-binding</keyword>
<evidence type="ECO:0000256" key="12">
    <source>
        <dbReference type="ARBA" id="ARBA00022842"/>
    </source>
</evidence>
<dbReference type="GO" id="GO:0006094">
    <property type="term" value="P:gluconeogenesis"/>
    <property type="evidence" value="ECO:0007669"/>
    <property type="project" value="UniProtKB-UniPathway"/>
</dbReference>
<dbReference type="InterPro" id="IPR006319">
    <property type="entry name" value="PEP_synth"/>
</dbReference>
<gene>
    <name evidence="17" type="ORF">H8E79_08640</name>
</gene>
<feature type="domain" description="Pyruvate phosphate dikinase AMP/ATP-binding" evidence="16">
    <location>
        <begin position="125"/>
        <end position="411"/>
    </location>
</feature>
<dbReference type="InterPro" id="IPR036637">
    <property type="entry name" value="Phosphohistidine_dom_sf"/>
</dbReference>
<keyword evidence="9" id="KW-0547">Nucleotide-binding</keyword>
<dbReference type="EMBL" id="JACNLK010000084">
    <property type="protein sequence ID" value="MBC8209216.1"/>
    <property type="molecule type" value="Genomic_DNA"/>
</dbReference>
<dbReference type="InterPro" id="IPR008279">
    <property type="entry name" value="PEP-util_enz_mobile_dom"/>
</dbReference>
<dbReference type="Gene3D" id="3.50.30.10">
    <property type="entry name" value="Phosphohistidine domain"/>
    <property type="match status" value="1"/>
</dbReference>
<evidence type="ECO:0000313" key="17">
    <source>
        <dbReference type="EMBL" id="MBC8209216.1"/>
    </source>
</evidence>